<comment type="miscellaneous">
    <text evidence="12">Reaction proceeds by a ping-pong mechanism involving intermediate methylation of a conserved cysteine residue.</text>
</comment>
<dbReference type="Gene3D" id="3.20.20.70">
    <property type="entry name" value="Aldolase class I"/>
    <property type="match status" value="1"/>
</dbReference>
<comment type="cofactor">
    <cofactor evidence="12">
        <name>[4Fe-4S] cluster</name>
        <dbReference type="ChEBI" id="CHEBI:49883"/>
    </cofactor>
    <text evidence="12">Binds 1 [4Fe-4S] cluster. The cluster is coordinated with 3 cysteines and an exchangeable S-adenosyl-L-methionine.</text>
</comment>
<feature type="binding site" evidence="12">
    <location>
        <begin position="159"/>
        <end position="160"/>
    </location>
    <ligand>
        <name>S-adenosyl-L-methionine</name>
        <dbReference type="ChEBI" id="CHEBI:59789"/>
    </ligand>
</feature>
<evidence type="ECO:0000256" key="6">
    <source>
        <dbReference type="ARBA" id="ARBA00022679"/>
    </source>
</evidence>
<keyword evidence="15" id="KW-1185">Reference proteome</keyword>
<dbReference type="SFLD" id="SFLDS00029">
    <property type="entry name" value="Radical_SAM"/>
    <property type="match status" value="1"/>
</dbReference>
<dbReference type="PANTHER" id="PTHR30544">
    <property type="entry name" value="23S RRNA METHYLTRANSFERASE"/>
    <property type="match status" value="1"/>
</dbReference>
<dbReference type="InterPro" id="IPR013785">
    <property type="entry name" value="Aldolase_TIM"/>
</dbReference>
<dbReference type="HAMAP" id="MF_01849">
    <property type="entry name" value="RNA_methyltr_RlmN"/>
    <property type="match status" value="1"/>
</dbReference>
<keyword evidence="8 12" id="KW-0819">tRNA processing</keyword>
<evidence type="ECO:0000256" key="5">
    <source>
        <dbReference type="ARBA" id="ARBA00022603"/>
    </source>
</evidence>
<evidence type="ECO:0000256" key="4">
    <source>
        <dbReference type="ARBA" id="ARBA00022552"/>
    </source>
</evidence>
<evidence type="ECO:0000256" key="9">
    <source>
        <dbReference type="ARBA" id="ARBA00022723"/>
    </source>
</evidence>
<name>A0A069RB69_PEPLI</name>
<keyword evidence="5 12" id="KW-0489">Methyltransferase</keyword>
<dbReference type="GO" id="GO:0046872">
    <property type="term" value="F:metal ion binding"/>
    <property type="evidence" value="ECO:0007669"/>
    <property type="project" value="UniProtKB-KW"/>
</dbReference>
<dbReference type="InterPro" id="IPR004383">
    <property type="entry name" value="rRNA_lsu_MTrfase_RlmN/Cfr"/>
</dbReference>
<feature type="binding site" evidence="12">
    <location>
        <begin position="214"/>
        <end position="216"/>
    </location>
    <ligand>
        <name>S-adenosyl-L-methionine</name>
        <dbReference type="ChEBI" id="CHEBI:59789"/>
    </ligand>
</feature>
<evidence type="ECO:0000256" key="10">
    <source>
        <dbReference type="ARBA" id="ARBA00023004"/>
    </source>
</evidence>
<dbReference type="Pfam" id="PF21016">
    <property type="entry name" value="RlmN_N"/>
    <property type="match status" value="1"/>
</dbReference>
<dbReference type="NCBIfam" id="TIGR00048">
    <property type="entry name" value="rRNA_mod_RlmN"/>
    <property type="match status" value="1"/>
</dbReference>
<dbReference type="EMBL" id="JJMM01000026">
    <property type="protein sequence ID" value="KDR94033.1"/>
    <property type="molecule type" value="Genomic_DNA"/>
</dbReference>
<dbReference type="RefSeq" id="WP_038267816.1">
    <property type="nucleotide sequence ID" value="NZ_FSRH01000003.1"/>
</dbReference>
<accession>A0A069RB69</accession>
<proteinExistence type="inferred from homology"/>
<dbReference type="InterPro" id="IPR027492">
    <property type="entry name" value="RNA_MTrfase_RlmN"/>
</dbReference>
<dbReference type="PROSITE" id="PS51918">
    <property type="entry name" value="RADICAL_SAM"/>
    <property type="match status" value="1"/>
</dbReference>
<keyword evidence="7 12" id="KW-0949">S-adenosyl-L-methionine</keyword>
<dbReference type="Pfam" id="PF04055">
    <property type="entry name" value="Radical_SAM"/>
    <property type="match status" value="1"/>
</dbReference>
<comment type="catalytic activity">
    <reaction evidence="12">
        <text>adenosine(2503) in 23S rRNA + 2 reduced [2Fe-2S]-[ferredoxin] + 2 S-adenosyl-L-methionine = 2-methyladenosine(2503) in 23S rRNA + 5'-deoxyadenosine + L-methionine + 2 oxidized [2Fe-2S]-[ferredoxin] + S-adenosyl-L-homocysteine</text>
        <dbReference type="Rhea" id="RHEA:42916"/>
        <dbReference type="Rhea" id="RHEA-COMP:10000"/>
        <dbReference type="Rhea" id="RHEA-COMP:10001"/>
        <dbReference type="Rhea" id="RHEA-COMP:10152"/>
        <dbReference type="Rhea" id="RHEA-COMP:10282"/>
        <dbReference type="ChEBI" id="CHEBI:17319"/>
        <dbReference type="ChEBI" id="CHEBI:33737"/>
        <dbReference type="ChEBI" id="CHEBI:33738"/>
        <dbReference type="ChEBI" id="CHEBI:57844"/>
        <dbReference type="ChEBI" id="CHEBI:57856"/>
        <dbReference type="ChEBI" id="CHEBI:59789"/>
        <dbReference type="ChEBI" id="CHEBI:74411"/>
        <dbReference type="ChEBI" id="CHEBI:74497"/>
        <dbReference type="EC" id="2.1.1.192"/>
    </reaction>
</comment>
<comment type="caution">
    <text evidence="12">Lacks conserved residue(s) required for the propagation of feature annotation.</text>
</comment>
<keyword evidence="2 12" id="KW-0004">4Fe-4S</keyword>
<dbReference type="SUPFAM" id="SSF102114">
    <property type="entry name" value="Radical SAM enzymes"/>
    <property type="match status" value="1"/>
</dbReference>
<dbReference type="Proteomes" id="UP000027946">
    <property type="component" value="Unassembled WGS sequence"/>
</dbReference>
<dbReference type="GO" id="GO:0019843">
    <property type="term" value="F:rRNA binding"/>
    <property type="evidence" value="ECO:0007669"/>
    <property type="project" value="UniProtKB-UniRule"/>
</dbReference>
<keyword evidence="11 12" id="KW-0411">Iron-sulfur</keyword>
<feature type="binding site" evidence="12">
    <location>
        <position position="119"/>
    </location>
    <ligand>
        <name>[4Fe-4S] cluster</name>
        <dbReference type="ChEBI" id="CHEBI:49883"/>
        <note>4Fe-4S-S-AdoMet</note>
    </ligand>
</feature>
<dbReference type="GO" id="GO:0070475">
    <property type="term" value="P:rRNA base methylation"/>
    <property type="evidence" value="ECO:0007669"/>
    <property type="project" value="UniProtKB-UniRule"/>
</dbReference>
<dbReference type="Gene3D" id="1.10.150.530">
    <property type="match status" value="1"/>
</dbReference>
<dbReference type="GO" id="GO:0005737">
    <property type="term" value="C:cytoplasm"/>
    <property type="evidence" value="ECO:0007669"/>
    <property type="project" value="UniProtKB-SubCell"/>
</dbReference>
<evidence type="ECO:0000256" key="3">
    <source>
        <dbReference type="ARBA" id="ARBA00022490"/>
    </source>
</evidence>
<dbReference type="SFLD" id="SFLDG01062">
    <property type="entry name" value="methyltransferase_(Class_A)"/>
    <property type="match status" value="1"/>
</dbReference>
<dbReference type="PANTHER" id="PTHR30544:SF5">
    <property type="entry name" value="RADICAL SAM CORE DOMAIN-CONTAINING PROTEIN"/>
    <property type="match status" value="1"/>
</dbReference>
<dbReference type="SFLD" id="SFLDF00275">
    <property type="entry name" value="adenosine_C2_methyltransferase"/>
    <property type="match status" value="1"/>
</dbReference>
<protein>
    <recommendedName>
        <fullName evidence="12">Probable dual-specificity RNA methyltransferase RlmN</fullName>
        <ecNumber evidence="12">2.1.1.192</ecNumber>
    </recommendedName>
    <alternativeName>
        <fullName evidence="12">23S rRNA (adenine(2503)-C(2))-methyltransferase</fullName>
    </alternativeName>
    <alternativeName>
        <fullName evidence="12">23S rRNA m2A2503 methyltransferase</fullName>
    </alternativeName>
    <alternativeName>
        <fullName evidence="12">Ribosomal RNA large subunit methyltransferase N</fullName>
    </alternativeName>
    <alternativeName>
        <fullName evidence="12">tRNA (adenine(37)-C(2))-methyltransferase</fullName>
    </alternativeName>
    <alternativeName>
        <fullName evidence="12">tRNA m2A37 methyltransferase</fullName>
    </alternativeName>
</protein>
<comment type="similarity">
    <text evidence="12">Belongs to the radical SAM superfamily. RlmN family.</text>
</comment>
<dbReference type="EC" id="2.1.1.192" evidence="12"/>
<dbReference type="GO" id="GO:0070040">
    <property type="term" value="F:rRNA (adenine(2503)-C2-)-methyltransferase activity"/>
    <property type="evidence" value="ECO:0007669"/>
    <property type="project" value="UniProtKB-UniRule"/>
</dbReference>
<evidence type="ECO:0000313" key="14">
    <source>
        <dbReference type="EMBL" id="KDR94033.1"/>
    </source>
</evidence>
<keyword evidence="10 12" id="KW-0408">Iron</keyword>
<evidence type="ECO:0000313" key="15">
    <source>
        <dbReference type="Proteomes" id="UP000027946"/>
    </source>
</evidence>
<reference evidence="14 15" key="1">
    <citation type="submission" date="2014-03" db="EMBL/GenBank/DDBJ databases">
        <title>Genome sequence of Clostridium litorale W6, DSM 5388.</title>
        <authorList>
            <person name="Poehlein A."/>
            <person name="Jagirdar A."/>
            <person name="Khonsari B."/>
            <person name="Chibani C.M."/>
            <person name="Gutierrez Gutierrez D.A."/>
            <person name="Davydova E."/>
            <person name="Alghaithi H.S."/>
            <person name="Nair K.P."/>
            <person name="Dhamotharan K."/>
            <person name="Chandran L."/>
            <person name="G W."/>
            <person name="Daniel R."/>
        </authorList>
    </citation>
    <scope>NUCLEOTIDE SEQUENCE [LARGE SCALE GENOMIC DNA]</scope>
    <source>
        <strain evidence="14 15">W6</strain>
    </source>
</reference>
<keyword evidence="3 12" id="KW-0963">Cytoplasm</keyword>
<feature type="binding site" evidence="12">
    <location>
        <position position="112"/>
    </location>
    <ligand>
        <name>[4Fe-4S] cluster</name>
        <dbReference type="ChEBI" id="CHEBI:49883"/>
        <note>4Fe-4S-S-AdoMet</note>
    </ligand>
</feature>
<evidence type="ECO:0000256" key="1">
    <source>
        <dbReference type="ARBA" id="ARBA00004496"/>
    </source>
</evidence>
<evidence type="ECO:0000256" key="8">
    <source>
        <dbReference type="ARBA" id="ARBA00022694"/>
    </source>
</evidence>
<feature type="active site" description="S-methylcysteine intermediate" evidence="12">
    <location>
        <position position="333"/>
    </location>
</feature>
<dbReference type="OrthoDB" id="9793973at2"/>
<keyword evidence="12" id="KW-1015">Disulfide bond</keyword>
<dbReference type="CDD" id="cd01335">
    <property type="entry name" value="Radical_SAM"/>
    <property type="match status" value="1"/>
</dbReference>
<evidence type="ECO:0000256" key="11">
    <source>
        <dbReference type="ARBA" id="ARBA00023014"/>
    </source>
</evidence>
<evidence type="ECO:0000256" key="7">
    <source>
        <dbReference type="ARBA" id="ARBA00022691"/>
    </source>
</evidence>
<dbReference type="PIRSF" id="PIRSF006004">
    <property type="entry name" value="CHP00048"/>
    <property type="match status" value="1"/>
</dbReference>
<sequence>MEKVDIKSFTEEQLRGYIETIGEKSFRGSQVFKWIYKGIKDFDDMNNIPAPLRQKLAQNAYIDNIQIDKKLVSKIDQTRKYLFRLMDGNIIESVMMKYKHGVSACISTQVGCRMGCSFCASTVDGMERNLTASEMLDQIIGIQEDTGERVSNVVMMGSGEPLDNFEETVKFLRAVNDKNGLNIGYRHITLSTCGIVPKIYDLADMEIPINLAISLHAVDDTSRKRIMPIAKAYSIEEVLDACRYYVEKTNRRITFEYAIIQGVNDSEKEALALSKLLKGILSHVNIIPVNKIDEKDYKRPSKEGVERFSGILSKHGINATVRREMGSDINGACGQLRKRNISG</sequence>
<comment type="caution">
    <text evidence="14">The sequence shown here is derived from an EMBL/GenBank/DDBJ whole genome shotgun (WGS) entry which is preliminary data.</text>
</comment>
<dbReference type="FunFam" id="3.20.20.70:FF:000014">
    <property type="entry name" value="Probable dual-specificity RNA methyltransferase RlmN"/>
    <property type="match status" value="1"/>
</dbReference>
<comment type="subcellular location">
    <subcellularLocation>
        <location evidence="1 12">Cytoplasm</location>
    </subcellularLocation>
</comment>
<gene>
    <name evidence="12 14" type="primary">rlmN</name>
    <name evidence="14" type="ORF">CLIT_23c03050</name>
</gene>
<feature type="binding site" evidence="12">
    <location>
        <position position="290"/>
    </location>
    <ligand>
        <name>S-adenosyl-L-methionine</name>
        <dbReference type="ChEBI" id="CHEBI:59789"/>
    </ligand>
</feature>
<organism evidence="14 15">
    <name type="scientific">Peptoclostridium litorale DSM 5388</name>
    <dbReference type="NCBI Taxonomy" id="1121324"/>
    <lineage>
        <taxon>Bacteria</taxon>
        <taxon>Bacillati</taxon>
        <taxon>Bacillota</taxon>
        <taxon>Clostridia</taxon>
        <taxon>Peptostreptococcales</taxon>
        <taxon>Peptoclostridiaceae</taxon>
        <taxon>Peptoclostridium</taxon>
    </lineage>
</organism>
<dbReference type="InterPro" id="IPR048641">
    <property type="entry name" value="RlmN_N"/>
</dbReference>
<feature type="active site" description="Proton acceptor" evidence="12">
    <location>
        <position position="92"/>
    </location>
</feature>
<evidence type="ECO:0000259" key="13">
    <source>
        <dbReference type="PROSITE" id="PS51918"/>
    </source>
</evidence>
<keyword evidence="6 12" id="KW-0808">Transferase</keyword>
<evidence type="ECO:0000256" key="12">
    <source>
        <dbReference type="HAMAP-Rule" id="MF_01849"/>
    </source>
</evidence>
<dbReference type="GO" id="GO:0051539">
    <property type="term" value="F:4 iron, 4 sulfur cluster binding"/>
    <property type="evidence" value="ECO:0007669"/>
    <property type="project" value="UniProtKB-UniRule"/>
</dbReference>
<feature type="domain" description="Radical SAM core" evidence="13">
    <location>
        <begin position="98"/>
        <end position="328"/>
    </location>
</feature>
<keyword evidence="4 12" id="KW-0698">rRNA processing</keyword>
<comment type="catalytic activity">
    <reaction evidence="12">
        <text>adenosine(37) in tRNA + 2 reduced [2Fe-2S]-[ferredoxin] + 2 S-adenosyl-L-methionine = 2-methyladenosine(37) in tRNA + 5'-deoxyadenosine + L-methionine + 2 oxidized [2Fe-2S]-[ferredoxin] + S-adenosyl-L-homocysteine</text>
        <dbReference type="Rhea" id="RHEA:43332"/>
        <dbReference type="Rhea" id="RHEA-COMP:10000"/>
        <dbReference type="Rhea" id="RHEA-COMP:10001"/>
        <dbReference type="Rhea" id="RHEA-COMP:10162"/>
        <dbReference type="Rhea" id="RHEA-COMP:10485"/>
        <dbReference type="ChEBI" id="CHEBI:17319"/>
        <dbReference type="ChEBI" id="CHEBI:33737"/>
        <dbReference type="ChEBI" id="CHEBI:33738"/>
        <dbReference type="ChEBI" id="CHEBI:57844"/>
        <dbReference type="ChEBI" id="CHEBI:57856"/>
        <dbReference type="ChEBI" id="CHEBI:59789"/>
        <dbReference type="ChEBI" id="CHEBI:74411"/>
        <dbReference type="ChEBI" id="CHEBI:74497"/>
        <dbReference type="EC" id="2.1.1.192"/>
    </reaction>
</comment>
<comment type="function">
    <text evidence="12">Specifically methylates position 2 of adenine 2503 in 23S rRNA and position 2 of adenine 37 in tRNAs.</text>
</comment>
<dbReference type="InterPro" id="IPR007197">
    <property type="entry name" value="rSAM"/>
</dbReference>
<dbReference type="InterPro" id="IPR058240">
    <property type="entry name" value="rSAM_sf"/>
</dbReference>
<dbReference type="GO" id="GO:0030488">
    <property type="term" value="P:tRNA methylation"/>
    <property type="evidence" value="ECO:0007669"/>
    <property type="project" value="UniProtKB-UniRule"/>
</dbReference>
<feature type="binding site" evidence="12">
    <location>
        <position position="191"/>
    </location>
    <ligand>
        <name>S-adenosyl-L-methionine</name>
        <dbReference type="ChEBI" id="CHEBI:59789"/>
    </ligand>
</feature>
<dbReference type="eggNOG" id="COG0820">
    <property type="taxonomic scope" value="Bacteria"/>
</dbReference>
<dbReference type="InterPro" id="IPR040072">
    <property type="entry name" value="Methyltransferase_A"/>
</dbReference>
<keyword evidence="9 12" id="KW-0479">Metal-binding</keyword>
<dbReference type="GO" id="GO:0002935">
    <property type="term" value="F:tRNA (adenine(37)-C2)-methyltransferase activity"/>
    <property type="evidence" value="ECO:0007669"/>
    <property type="project" value="UniProtKB-UniRule"/>
</dbReference>
<dbReference type="AlphaFoldDB" id="A0A069RB69"/>
<dbReference type="STRING" id="1121324.CLIT_23c03050"/>
<evidence type="ECO:0000256" key="2">
    <source>
        <dbReference type="ARBA" id="ARBA00022485"/>
    </source>
</evidence>
<feature type="binding site" evidence="12">
    <location>
        <position position="116"/>
    </location>
    <ligand>
        <name>[4Fe-4S] cluster</name>
        <dbReference type="ChEBI" id="CHEBI:49883"/>
        <note>4Fe-4S-S-AdoMet</note>
    </ligand>
</feature>
<dbReference type="GO" id="GO:0000049">
    <property type="term" value="F:tRNA binding"/>
    <property type="evidence" value="ECO:0007669"/>
    <property type="project" value="UniProtKB-UniRule"/>
</dbReference>